<proteinExistence type="inferred from homology"/>
<dbReference type="Gene3D" id="2.120.10.30">
    <property type="entry name" value="TolB, C-terminal domain"/>
    <property type="match status" value="1"/>
</dbReference>
<dbReference type="PANTHER" id="PTHR36842:SF1">
    <property type="entry name" value="PROTEIN TOLB"/>
    <property type="match status" value="1"/>
</dbReference>
<sequence length="456" mass="50566">MEKYLALRKELSNKSQTFQTQGQQFKDVSQRNRELEDRYQHGLQELALKEKLLQQALLEKSVLEKTLEDGGGPQHSRLVTELQERLQQSETRKARLEEDIRRLQQSALQVPAVSSDPKNSGRSAALEHQVAQLHAELKDSREYVQELQQELAKANITDPLSSSARGSVLKHVFPASLDAAGTLKVLGTSPDNKKIAYLESSRQQQRLFIFNNVTGQTVRIGEWADSSVQYARLAWAFDSEHFLFAAGSPQNYTLYLGNSRSMLGQAIVLPEAYIAFAWSPTQLRYAYLSGANLIVKNLQQQTLSIRIGHQPGLQENSLAWSPDGQQIAFCGKRGASFDIFLLNVADNAPSPEPLVASSSDDLQPSWSPDGRYVAFYVRTGRYDTKVAVSPSDKSRTPYIVGHNASLPPERGPLWLSGAEVAYVGEEHLLAAQNSVYVVNVGTGQRSSAPLSMLLGR</sequence>
<comment type="caution">
    <text evidence="3">The sequence shown here is derived from an EMBL/GenBank/DDBJ whole genome shotgun (WGS) entry which is preliminary data.</text>
</comment>
<dbReference type="Proteomes" id="UP000229740">
    <property type="component" value="Unassembled WGS sequence"/>
</dbReference>
<evidence type="ECO:0008006" key="5">
    <source>
        <dbReference type="Google" id="ProtNLM"/>
    </source>
</evidence>
<dbReference type="PANTHER" id="PTHR36842">
    <property type="entry name" value="PROTEIN TOLB HOMOLOG"/>
    <property type="match status" value="1"/>
</dbReference>
<evidence type="ECO:0000256" key="1">
    <source>
        <dbReference type="ARBA" id="ARBA00009820"/>
    </source>
</evidence>
<reference evidence="3 4" key="1">
    <citation type="submission" date="2017-10" db="EMBL/GenBank/DDBJ databases">
        <title>Novel microbial diversity and functional potential in the marine mammal oral microbiome.</title>
        <authorList>
            <person name="Dudek N.K."/>
            <person name="Sun C.L."/>
            <person name="Burstein D."/>
            <person name="Kantor R.S."/>
            <person name="Aliaga Goltsman D.S."/>
            <person name="Bik E.M."/>
            <person name="Thomas B.C."/>
            <person name="Banfield J.F."/>
            <person name="Relman D.A."/>
        </authorList>
    </citation>
    <scope>NUCLEOTIDE SEQUENCE [LARGE SCALE GENOMIC DNA]</scope>
    <source>
        <strain evidence="3">DOLZORAL124_49_17</strain>
    </source>
</reference>
<organism evidence="3 4">
    <name type="scientific">candidate division KSB3 bacterium</name>
    <dbReference type="NCBI Taxonomy" id="2044937"/>
    <lineage>
        <taxon>Bacteria</taxon>
        <taxon>candidate division KSB3</taxon>
    </lineage>
</organism>
<feature type="coiled-coil region" evidence="2">
    <location>
        <begin position="130"/>
        <end position="157"/>
    </location>
</feature>
<comment type="similarity">
    <text evidence="1">Belongs to the TolB family.</text>
</comment>
<accession>A0A2G6E444</accession>
<dbReference type="InterPro" id="IPR011042">
    <property type="entry name" value="6-blade_b-propeller_TolB-like"/>
</dbReference>
<gene>
    <name evidence="3" type="ORF">CSB45_09200</name>
</gene>
<evidence type="ECO:0000256" key="2">
    <source>
        <dbReference type="SAM" id="Coils"/>
    </source>
</evidence>
<dbReference type="EMBL" id="PDPS01000030">
    <property type="protein sequence ID" value="PID56836.1"/>
    <property type="molecule type" value="Genomic_DNA"/>
</dbReference>
<feature type="coiled-coil region" evidence="2">
    <location>
        <begin position="79"/>
        <end position="106"/>
    </location>
</feature>
<dbReference type="Pfam" id="PF07676">
    <property type="entry name" value="PD40"/>
    <property type="match status" value="2"/>
</dbReference>
<evidence type="ECO:0000313" key="3">
    <source>
        <dbReference type="EMBL" id="PID56836.1"/>
    </source>
</evidence>
<name>A0A2G6E444_9BACT</name>
<dbReference type="AlphaFoldDB" id="A0A2G6E444"/>
<dbReference type="SUPFAM" id="SSF82171">
    <property type="entry name" value="DPP6 N-terminal domain-like"/>
    <property type="match status" value="1"/>
</dbReference>
<evidence type="ECO:0000313" key="4">
    <source>
        <dbReference type="Proteomes" id="UP000229740"/>
    </source>
</evidence>
<keyword evidence="2" id="KW-0175">Coiled coil</keyword>
<protein>
    <recommendedName>
        <fullName evidence="5">Dipeptidylpeptidase IV N-terminal domain-containing protein</fullName>
    </recommendedName>
</protein>
<dbReference type="InterPro" id="IPR011659">
    <property type="entry name" value="WD40"/>
</dbReference>